<dbReference type="OrthoDB" id="9806540at2"/>
<dbReference type="PIRSF" id="PIRSF029033">
    <property type="entry name" value="UCP029033"/>
    <property type="match status" value="1"/>
</dbReference>
<dbReference type="PANTHER" id="PTHR34387">
    <property type="entry name" value="SLR1258 PROTEIN"/>
    <property type="match status" value="1"/>
</dbReference>
<organism evidence="1 2">
    <name type="scientific">Stutzerimonas stutzeri</name>
    <name type="common">Pseudomonas stutzeri</name>
    <dbReference type="NCBI Taxonomy" id="316"/>
    <lineage>
        <taxon>Bacteria</taxon>
        <taxon>Pseudomonadati</taxon>
        <taxon>Pseudomonadota</taxon>
        <taxon>Gammaproteobacteria</taxon>
        <taxon>Pseudomonadales</taxon>
        <taxon>Pseudomonadaceae</taxon>
        <taxon>Stutzerimonas</taxon>
    </lineage>
</organism>
<dbReference type="Pfam" id="PF04402">
    <property type="entry name" value="SIMPL"/>
    <property type="match status" value="1"/>
</dbReference>
<dbReference type="PATRIC" id="fig|316.97.peg.1309"/>
<protein>
    <recommendedName>
        <fullName evidence="3">SIMPL domain-containing protein</fullName>
    </recommendedName>
</protein>
<evidence type="ECO:0008006" key="3">
    <source>
        <dbReference type="Google" id="ProtNLM"/>
    </source>
</evidence>
<dbReference type="InterPro" id="IPR007497">
    <property type="entry name" value="SIMPL/DUF541"/>
</dbReference>
<dbReference type="EMBL" id="CP007509">
    <property type="protein sequence ID" value="AHY42147.1"/>
    <property type="molecule type" value="Genomic_DNA"/>
</dbReference>
<gene>
    <name evidence="1" type="ORF">UIB01_06475</name>
</gene>
<sequence length="241" mass="26349">MATARIGFLPAALIAAAVAFAGWSVGQGVERFRMADRTVTVKGLAEMDVKSDFAVWTLGFRRGGDQFAEVQKGLSEDRQLVLDFLREQGFTDEEIEVRPLQVQDLLAREWASRDVALRFNGQGQVLVKSERVDAVGKAANAIDPLILAGVQLDTEVNGFAGPRYQLRGFNELKPQLLEAATSNAREQATRFADDAGATLGRLKNANQGVIRVIDDDGSDMDSGRTVGKRLRVVSTFEYTLD</sequence>
<dbReference type="PANTHER" id="PTHR34387:SF2">
    <property type="entry name" value="SLR1258 PROTEIN"/>
    <property type="match status" value="1"/>
</dbReference>
<proteinExistence type="predicted"/>
<dbReference type="GO" id="GO:0006974">
    <property type="term" value="P:DNA damage response"/>
    <property type="evidence" value="ECO:0007669"/>
    <property type="project" value="TreeGrafter"/>
</dbReference>
<dbReference type="KEGG" id="pstu:UIB01_06475"/>
<evidence type="ECO:0000313" key="2">
    <source>
        <dbReference type="Proteomes" id="UP000025238"/>
    </source>
</evidence>
<evidence type="ECO:0000313" key="1">
    <source>
        <dbReference type="EMBL" id="AHY42147.1"/>
    </source>
</evidence>
<dbReference type="InterPro" id="IPR052022">
    <property type="entry name" value="26kDa_periplasmic_antigen"/>
</dbReference>
<dbReference type="AlphaFoldDB" id="A0A023WPL0"/>
<name>A0A023WPL0_STUST</name>
<dbReference type="InterPro" id="IPR016907">
    <property type="entry name" value="UCP029033"/>
</dbReference>
<accession>A0A023WPL0</accession>
<reference evidence="1 2" key="1">
    <citation type="submission" date="2014-03" db="EMBL/GenBank/DDBJ databases">
        <title>Complete genome sequence of Pseudomonas stutzeri 19SMN4.</title>
        <authorList>
            <person name="Brunet-Galmes I."/>
            <person name="Nogales B."/>
            <person name="Busquets A."/>
            <person name="Pena A."/>
            <person name="Gomila M."/>
            <person name="Garcia-Valdes E."/>
            <person name="Lalucat J."/>
            <person name="Bennasar A."/>
            <person name="Bosch R."/>
        </authorList>
    </citation>
    <scope>NUCLEOTIDE SEQUENCE [LARGE SCALE GENOMIC DNA]</scope>
    <source>
        <strain evidence="1 2">19SMN4</strain>
    </source>
</reference>
<dbReference type="Proteomes" id="UP000025238">
    <property type="component" value="Chromosome"/>
</dbReference>